<accession>A0ABZ1JJB3</accession>
<dbReference type="EMBL" id="CP108133">
    <property type="protein sequence ID" value="WTP50716.1"/>
    <property type="molecule type" value="Genomic_DNA"/>
</dbReference>
<dbReference type="RefSeq" id="WP_189771338.1">
    <property type="nucleotide sequence ID" value="NZ_CP108133.1"/>
</dbReference>
<sequence length="85" mass="8735">MCIVISVADDLPKIAIWDPDEVSILVARGTATGELIREVAAILTIDLGAPASVDDRLVCFCGTLVQLPGELTALVAAVDSSCGPV</sequence>
<organism evidence="1 2">
    <name type="scientific">Streptomyces tauricus</name>
    <dbReference type="NCBI Taxonomy" id="68274"/>
    <lineage>
        <taxon>Bacteria</taxon>
        <taxon>Bacillati</taxon>
        <taxon>Actinomycetota</taxon>
        <taxon>Actinomycetes</taxon>
        <taxon>Kitasatosporales</taxon>
        <taxon>Streptomycetaceae</taxon>
        <taxon>Streptomyces</taxon>
        <taxon>Streptomyces aurantiacus group</taxon>
    </lineage>
</organism>
<reference evidence="1" key="1">
    <citation type="submission" date="2022-10" db="EMBL/GenBank/DDBJ databases">
        <title>The complete genomes of actinobacterial strains from the NBC collection.</title>
        <authorList>
            <person name="Joergensen T.S."/>
            <person name="Alvarez Arevalo M."/>
            <person name="Sterndorff E.B."/>
            <person name="Faurdal D."/>
            <person name="Vuksanovic O."/>
            <person name="Mourched A.-S."/>
            <person name="Charusanti P."/>
            <person name="Shaw S."/>
            <person name="Blin K."/>
            <person name="Weber T."/>
        </authorList>
    </citation>
    <scope>NUCLEOTIDE SEQUENCE</scope>
    <source>
        <strain evidence="1">NBC_00189</strain>
    </source>
</reference>
<name>A0ABZ1JJB3_9ACTN</name>
<protein>
    <submittedName>
        <fullName evidence="1">Uncharacterized protein</fullName>
    </submittedName>
</protein>
<dbReference type="Proteomes" id="UP001432166">
    <property type="component" value="Chromosome"/>
</dbReference>
<keyword evidence="2" id="KW-1185">Reference proteome</keyword>
<proteinExistence type="predicted"/>
<evidence type="ECO:0000313" key="2">
    <source>
        <dbReference type="Proteomes" id="UP001432166"/>
    </source>
</evidence>
<evidence type="ECO:0000313" key="1">
    <source>
        <dbReference type="EMBL" id="WTP50716.1"/>
    </source>
</evidence>
<gene>
    <name evidence="1" type="ORF">OG288_21865</name>
</gene>